<dbReference type="STRING" id="1122172.GCA_000373045_00291"/>
<dbReference type="AlphaFoldDB" id="A0A510JNJ0"/>
<sequence>MKKIILILVSVLFLVSCSGNIPFSEEEKGALKKAKMEIAEMKKNPTMAEKERILQKGREVQRKYLRIGVVYFKSVEKDIPMTDYYLARNYSARGENEEALKWARKGSDRGVKEASAFAGQIYANQRDEMNARKYYIKAMDQGDYREDTLFRVWVYGERKEIDSEVVEAFKRNLNKNIEVKNTLAFYYQRHDCFDEAEKLYKELVNEKYPNAERLLGELYMSKKDYGKAEEWLLKESEKLFSHSENNVKYIEEKRARLLRLLAKVYEMKGDYGKAENNLLKAKELAHKELALTSLAELYEKQGKYNQAIKINEELKELKK</sequence>
<evidence type="ECO:0000256" key="1">
    <source>
        <dbReference type="SAM" id="SignalP"/>
    </source>
</evidence>
<dbReference type="Pfam" id="PF13176">
    <property type="entry name" value="TPR_7"/>
    <property type="match status" value="1"/>
</dbReference>
<feature type="chain" id="PRO_5022076728" description="Tetratricopeptide repeat protein" evidence="1">
    <location>
        <begin position="22"/>
        <end position="319"/>
    </location>
</feature>
<dbReference type="SUPFAM" id="SSF48452">
    <property type="entry name" value="TPR-like"/>
    <property type="match status" value="1"/>
</dbReference>
<dbReference type="InterPro" id="IPR019734">
    <property type="entry name" value="TPR_rpt"/>
</dbReference>
<gene>
    <name evidence="2" type="ORF">JCM16776_1118</name>
</gene>
<dbReference type="PROSITE" id="PS51257">
    <property type="entry name" value="PROKAR_LIPOPROTEIN"/>
    <property type="match status" value="1"/>
</dbReference>
<evidence type="ECO:0008006" key="4">
    <source>
        <dbReference type="Google" id="ProtNLM"/>
    </source>
</evidence>
<dbReference type="Proteomes" id="UP000322617">
    <property type="component" value="Chromosome"/>
</dbReference>
<dbReference type="RefSeq" id="WP_018449909.1">
    <property type="nucleotide sequence ID" value="NZ_AP019827.1"/>
</dbReference>
<feature type="signal peptide" evidence="1">
    <location>
        <begin position="1"/>
        <end position="21"/>
    </location>
</feature>
<dbReference type="SUPFAM" id="SSF81901">
    <property type="entry name" value="HCP-like"/>
    <property type="match status" value="1"/>
</dbReference>
<keyword evidence="1" id="KW-0732">Signal</keyword>
<name>A0A510JNJ0_9FUSO</name>
<dbReference type="InterPro" id="IPR011990">
    <property type="entry name" value="TPR-like_helical_dom_sf"/>
</dbReference>
<keyword evidence="3" id="KW-1185">Reference proteome</keyword>
<accession>A0A510JNJ0</accession>
<dbReference type="EMBL" id="AP019827">
    <property type="protein sequence ID" value="BBM40898.1"/>
    <property type="molecule type" value="Genomic_DNA"/>
</dbReference>
<dbReference type="Gene3D" id="1.25.40.10">
    <property type="entry name" value="Tetratricopeptide repeat domain"/>
    <property type="match status" value="3"/>
</dbReference>
<dbReference type="OrthoDB" id="79745at2"/>
<dbReference type="KEGG" id="lsz:JCM16776_1118"/>
<evidence type="ECO:0000313" key="2">
    <source>
        <dbReference type="EMBL" id="BBM40898.1"/>
    </source>
</evidence>
<reference evidence="2 3" key="1">
    <citation type="submission" date="2019-07" db="EMBL/GenBank/DDBJ databases">
        <title>Complete Genome Sequence of Leptotrichia shahii Strain JCM 16776.</title>
        <authorList>
            <person name="Watanabe S."/>
            <person name="Cui L."/>
        </authorList>
    </citation>
    <scope>NUCLEOTIDE SEQUENCE [LARGE SCALE GENOMIC DNA]</scope>
    <source>
        <strain evidence="2 3">JCM16776</strain>
    </source>
</reference>
<proteinExistence type="predicted"/>
<protein>
    <recommendedName>
        <fullName evidence="4">Tetratricopeptide repeat protein</fullName>
    </recommendedName>
</protein>
<organism evidence="2 3">
    <name type="scientific">Leptotrichia shahii</name>
    <dbReference type="NCBI Taxonomy" id="157691"/>
    <lineage>
        <taxon>Bacteria</taxon>
        <taxon>Fusobacteriati</taxon>
        <taxon>Fusobacteriota</taxon>
        <taxon>Fusobacteriia</taxon>
        <taxon>Fusobacteriales</taxon>
        <taxon>Leptotrichiaceae</taxon>
        <taxon>Leptotrichia</taxon>
    </lineage>
</organism>
<evidence type="ECO:0000313" key="3">
    <source>
        <dbReference type="Proteomes" id="UP000322617"/>
    </source>
</evidence>